<name>A0ABT2NMG3_9RHOB</name>
<feature type="domain" description="Response regulatory" evidence="2">
    <location>
        <begin position="7"/>
        <end position="127"/>
    </location>
</feature>
<dbReference type="EMBL" id="JAOCQF010000001">
    <property type="protein sequence ID" value="MCT8329911.1"/>
    <property type="molecule type" value="Genomic_DNA"/>
</dbReference>
<evidence type="ECO:0000259" key="2">
    <source>
        <dbReference type="PROSITE" id="PS50110"/>
    </source>
</evidence>
<protein>
    <submittedName>
        <fullName evidence="3">AAA family ATPase</fullName>
    </submittedName>
</protein>
<keyword evidence="1" id="KW-0597">Phosphoprotein</keyword>
<dbReference type="InterPro" id="IPR050625">
    <property type="entry name" value="ParA/MinD_ATPase"/>
</dbReference>
<evidence type="ECO:0000313" key="4">
    <source>
        <dbReference type="Proteomes" id="UP001205601"/>
    </source>
</evidence>
<dbReference type="RefSeq" id="WP_261495483.1">
    <property type="nucleotide sequence ID" value="NZ_JAOCQF010000001.1"/>
</dbReference>
<keyword evidence="4" id="KW-1185">Reference proteome</keyword>
<dbReference type="InterPro" id="IPR027417">
    <property type="entry name" value="P-loop_NTPase"/>
</dbReference>
<dbReference type="InterPro" id="IPR011006">
    <property type="entry name" value="CheY-like_superfamily"/>
</dbReference>
<feature type="modified residue" description="4-aspartylphosphate" evidence="1">
    <location>
        <position position="60"/>
    </location>
</feature>
<reference evidence="4" key="1">
    <citation type="submission" date="2023-07" db="EMBL/GenBank/DDBJ databases">
        <title>Defluviimonas sediminis sp. nov., isolated from mangrove sediment.</title>
        <authorList>
            <person name="Liu L."/>
            <person name="Li J."/>
            <person name="Huang Y."/>
            <person name="Pan J."/>
            <person name="Li M."/>
        </authorList>
    </citation>
    <scope>NUCLEOTIDE SEQUENCE [LARGE SCALE GENOMIC DNA]</scope>
    <source>
        <strain evidence="4">FT324</strain>
    </source>
</reference>
<evidence type="ECO:0000256" key="1">
    <source>
        <dbReference type="PROSITE-ProRule" id="PRU00169"/>
    </source>
</evidence>
<dbReference type="Proteomes" id="UP001205601">
    <property type="component" value="Unassembled WGS sequence"/>
</dbReference>
<accession>A0ABT2NMG3</accession>
<dbReference type="Gene3D" id="3.40.50.300">
    <property type="entry name" value="P-loop containing nucleotide triphosphate hydrolases"/>
    <property type="match status" value="1"/>
</dbReference>
<dbReference type="SUPFAM" id="SSF52172">
    <property type="entry name" value="CheY-like"/>
    <property type="match status" value="1"/>
</dbReference>
<dbReference type="PROSITE" id="PS50110">
    <property type="entry name" value="RESPONSE_REGULATORY"/>
    <property type="match status" value="1"/>
</dbReference>
<gene>
    <name evidence="3" type="ORF">N5I32_10330</name>
</gene>
<dbReference type="PANTHER" id="PTHR43384:SF13">
    <property type="entry name" value="SLR0110 PROTEIN"/>
    <property type="match status" value="1"/>
</dbReference>
<dbReference type="InterPro" id="IPR025669">
    <property type="entry name" value="AAA_dom"/>
</dbReference>
<dbReference type="Pfam" id="PF13614">
    <property type="entry name" value="AAA_31"/>
    <property type="match status" value="1"/>
</dbReference>
<dbReference type="SUPFAM" id="SSF52540">
    <property type="entry name" value="P-loop containing nucleoside triphosphate hydrolases"/>
    <property type="match status" value="1"/>
</dbReference>
<dbReference type="InterPro" id="IPR001789">
    <property type="entry name" value="Sig_transdc_resp-reg_receiver"/>
</dbReference>
<dbReference type="Gene3D" id="3.40.50.2300">
    <property type="match status" value="1"/>
</dbReference>
<evidence type="ECO:0000313" key="3">
    <source>
        <dbReference type="EMBL" id="MCT8329911.1"/>
    </source>
</evidence>
<dbReference type="PANTHER" id="PTHR43384">
    <property type="entry name" value="SEPTUM SITE-DETERMINING PROTEIN MIND HOMOLOG, CHLOROPLASTIC-RELATED"/>
    <property type="match status" value="1"/>
</dbReference>
<sequence>MKAQVKSILVITPDAAVSKAIGAALGGDPGLKVDTKASTLTQLNGQAVKFAQEHDFIIFDTDPGSEADLRAIEDLARNRREGTILLALTSSDISLAAARKLTRAGVDEVLPYPITGAELSEQLERLQARSTPEPARGGGARLGRLIAMAQARGGSGSTTVALNLADALTGKGGFLHRADKHSVALVDFDLQFGTIGSALDLDEQDALLKLAQDGNVPDLRFLEQSMSKIPGGLSVLPAPSKFAPVDALRAEQVAAILDLLRQTNDYVVVDLPRALVGWVEPVIEQADELLIVTDLAVPSVRHARRLMDFFKTVNVGLQTTVVLNRESRPLMRTSVHKEAATALNSKLEFWLPQDDKAARAAVDQGKPLTAVASRSPLTKAIGQLAKAITKALPATARVGATR</sequence>
<proteinExistence type="predicted"/>
<comment type="caution">
    <text evidence="3">The sequence shown here is derived from an EMBL/GenBank/DDBJ whole genome shotgun (WGS) entry which is preliminary data.</text>
</comment>
<organism evidence="3 4">
    <name type="scientific">Albidovulum sediminis</name>
    <dbReference type="NCBI Taxonomy" id="3066345"/>
    <lineage>
        <taxon>Bacteria</taxon>
        <taxon>Pseudomonadati</taxon>
        <taxon>Pseudomonadota</taxon>
        <taxon>Alphaproteobacteria</taxon>
        <taxon>Rhodobacterales</taxon>
        <taxon>Paracoccaceae</taxon>
        <taxon>Albidovulum</taxon>
    </lineage>
</organism>